<accession>A0A6P8APX0</accession>
<dbReference type="GO" id="GO:1990593">
    <property type="term" value="F:nascent polypeptide-associated complex binding"/>
    <property type="evidence" value="ECO:0007669"/>
    <property type="project" value="InterPro"/>
</dbReference>
<evidence type="ECO:0000313" key="3">
    <source>
        <dbReference type="Proteomes" id="UP000515153"/>
    </source>
</evidence>
<dbReference type="PANTHER" id="PTHR38402:SF1">
    <property type="entry name" value="MITOCHONDRIAL OUTER MEMBRANE PROTEIN OM14"/>
    <property type="match status" value="1"/>
</dbReference>
<feature type="compositionally biased region" description="Basic and acidic residues" evidence="1">
    <location>
        <begin position="66"/>
        <end position="92"/>
    </location>
</feature>
<feature type="compositionally biased region" description="Polar residues" evidence="1">
    <location>
        <begin position="32"/>
        <end position="41"/>
    </location>
</feature>
<reference evidence="4" key="3">
    <citation type="submission" date="2025-08" db="UniProtKB">
        <authorList>
            <consortium name="RefSeq"/>
        </authorList>
    </citation>
    <scope>IDENTIFICATION</scope>
    <source>
        <strain evidence="4">NI907</strain>
    </source>
</reference>
<keyword evidence="2" id="KW-1133">Transmembrane helix</keyword>
<dbReference type="GO" id="GO:0006626">
    <property type="term" value="P:protein targeting to mitochondrion"/>
    <property type="evidence" value="ECO:0007669"/>
    <property type="project" value="TreeGrafter"/>
</dbReference>
<evidence type="ECO:0000313" key="4">
    <source>
        <dbReference type="RefSeq" id="XP_030976943.1"/>
    </source>
</evidence>
<protein>
    <recommendedName>
        <fullName evidence="5">Mitochondrial outer membrane protein OM14 C-terminal domain-containing protein</fullName>
    </recommendedName>
</protein>
<evidence type="ECO:0008006" key="5">
    <source>
        <dbReference type="Google" id="ProtNLM"/>
    </source>
</evidence>
<dbReference type="AlphaFoldDB" id="A0A6P8APX0"/>
<evidence type="ECO:0000256" key="1">
    <source>
        <dbReference type="SAM" id="MobiDB-lite"/>
    </source>
</evidence>
<keyword evidence="3" id="KW-1185">Reference proteome</keyword>
<dbReference type="InterPro" id="IPR039454">
    <property type="entry name" value="OM14"/>
</dbReference>
<reference evidence="4" key="2">
    <citation type="submission" date="2019-10" db="EMBL/GenBank/DDBJ databases">
        <authorList>
            <consortium name="NCBI Genome Project"/>
        </authorList>
    </citation>
    <scope>NUCLEOTIDE SEQUENCE</scope>
    <source>
        <strain evidence="4">NI907</strain>
    </source>
</reference>
<keyword evidence="2" id="KW-0472">Membrane</keyword>
<dbReference type="KEGG" id="pgri:PgNI_11184"/>
<feature type="compositionally biased region" description="Low complexity" evidence="1">
    <location>
        <begin position="15"/>
        <end position="24"/>
    </location>
</feature>
<feature type="transmembrane region" description="Helical" evidence="2">
    <location>
        <begin position="115"/>
        <end position="138"/>
    </location>
</feature>
<feature type="transmembrane region" description="Helical" evidence="2">
    <location>
        <begin position="150"/>
        <end position="173"/>
    </location>
</feature>
<dbReference type="RefSeq" id="XP_030976943.1">
    <property type="nucleotide sequence ID" value="XM_031131157.1"/>
</dbReference>
<keyword evidence="2" id="KW-0812">Transmembrane</keyword>
<organism evidence="3 4">
    <name type="scientific">Pyricularia grisea</name>
    <name type="common">Crabgrass-specific blast fungus</name>
    <name type="synonym">Magnaporthe grisea</name>
    <dbReference type="NCBI Taxonomy" id="148305"/>
    <lineage>
        <taxon>Eukaryota</taxon>
        <taxon>Fungi</taxon>
        <taxon>Dikarya</taxon>
        <taxon>Ascomycota</taxon>
        <taxon>Pezizomycotina</taxon>
        <taxon>Sordariomycetes</taxon>
        <taxon>Sordariomycetidae</taxon>
        <taxon>Magnaporthales</taxon>
        <taxon>Pyriculariaceae</taxon>
        <taxon>Pyricularia</taxon>
    </lineage>
</organism>
<dbReference type="PANTHER" id="PTHR38402">
    <property type="entry name" value="MITOCHONDRIAL OUTER MEMBRANE PROTEIN OM14"/>
    <property type="match status" value="1"/>
</dbReference>
<dbReference type="Proteomes" id="UP000515153">
    <property type="component" value="Chromosome VI"/>
</dbReference>
<sequence>MSTEASYADIAAMGPKQTPEEAAAPQPPQIETSTTASTSSLVDVDAPSVRTVPSDFAEQEVQTDTQAERLEREAEAAKAAAEEKARRARDKAKAKAHRADDWLVSRISSMSDGAASALAVGNLAAVMGLGAVLGYKAWGLWERRALNAKVVGLGVGLVGLVGLGESIFARAWYKAKGKKQ</sequence>
<proteinExistence type="predicted"/>
<feature type="region of interest" description="Disordered" evidence="1">
    <location>
        <begin position="1"/>
        <end position="92"/>
    </location>
</feature>
<reference evidence="3 4" key="1">
    <citation type="journal article" date="2019" name="Mol. Biol. Evol.">
        <title>Blast fungal genomes show frequent chromosomal changes, gene gains and losses, and effector gene turnover.</title>
        <authorList>
            <person name="Gomez Luciano L.B."/>
            <person name="Jason Tsai I."/>
            <person name="Chuma I."/>
            <person name="Tosa Y."/>
            <person name="Chen Y.H."/>
            <person name="Li J.Y."/>
            <person name="Li M.Y."/>
            <person name="Jade Lu M.Y."/>
            <person name="Nakayashiki H."/>
            <person name="Li W.H."/>
        </authorList>
    </citation>
    <scope>NUCLEOTIDE SEQUENCE [LARGE SCALE GENOMIC DNA]</scope>
    <source>
        <strain evidence="3 4">NI907</strain>
    </source>
</reference>
<evidence type="ECO:0000256" key="2">
    <source>
        <dbReference type="SAM" id="Phobius"/>
    </source>
</evidence>
<name>A0A6P8APX0_PYRGI</name>
<gene>
    <name evidence="4" type="ORF">PgNI_11184</name>
</gene>
<dbReference type="GeneID" id="41966062"/>
<dbReference type="GO" id="GO:0005741">
    <property type="term" value="C:mitochondrial outer membrane"/>
    <property type="evidence" value="ECO:0007669"/>
    <property type="project" value="InterPro"/>
</dbReference>